<keyword evidence="7 9" id="KW-1133">Transmembrane helix</keyword>
<keyword evidence="12" id="KW-0449">Lipoprotein</keyword>
<dbReference type="GO" id="GO:0004190">
    <property type="term" value="F:aspartic-type endopeptidase activity"/>
    <property type="evidence" value="ECO:0007669"/>
    <property type="project" value="UniProtKB-UniRule"/>
</dbReference>
<evidence type="ECO:0000256" key="2">
    <source>
        <dbReference type="ARBA" id="ARBA00022475"/>
    </source>
</evidence>
<dbReference type="EC" id="3.4.23.36" evidence="9"/>
<evidence type="ECO:0000256" key="11">
    <source>
        <dbReference type="RuleBase" id="RU004181"/>
    </source>
</evidence>
<accession>E8T6A6</accession>
<dbReference type="NCBIfam" id="TIGR00077">
    <property type="entry name" value="lspA"/>
    <property type="match status" value="1"/>
</dbReference>
<keyword evidence="13" id="KW-1185">Reference proteome</keyword>
<keyword evidence="9" id="KW-0997">Cell inner membrane</keyword>
<evidence type="ECO:0000256" key="9">
    <source>
        <dbReference type="HAMAP-Rule" id="MF_00161"/>
    </source>
</evidence>
<feature type="transmembrane region" description="Helical" evidence="9">
    <location>
        <begin position="87"/>
        <end position="104"/>
    </location>
</feature>
<dbReference type="GO" id="GO:0005886">
    <property type="term" value="C:plasma membrane"/>
    <property type="evidence" value="ECO:0007669"/>
    <property type="project" value="UniProtKB-SubCell"/>
</dbReference>
<dbReference type="EMBL" id="CP002444">
    <property type="protein sequence ID" value="ADU96690.1"/>
    <property type="molecule type" value="Genomic_DNA"/>
</dbReference>
<comment type="subcellular location">
    <subcellularLocation>
        <location evidence="9">Cell inner membrane</location>
        <topology evidence="9">Multi-pass membrane protein</topology>
    </subcellularLocation>
</comment>
<dbReference type="PANTHER" id="PTHR33695:SF1">
    <property type="entry name" value="LIPOPROTEIN SIGNAL PEPTIDASE"/>
    <property type="match status" value="1"/>
</dbReference>
<evidence type="ECO:0000256" key="5">
    <source>
        <dbReference type="ARBA" id="ARBA00022750"/>
    </source>
</evidence>
<name>E8T6A6_THEA1</name>
<keyword evidence="8 9" id="KW-0472">Membrane</keyword>
<evidence type="ECO:0000256" key="10">
    <source>
        <dbReference type="RuleBase" id="RU000594"/>
    </source>
</evidence>
<keyword evidence="6 9" id="KW-0378">Hydrolase</keyword>
<feature type="active site" evidence="9">
    <location>
        <position position="114"/>
    </location>
</feature>
<comment type="similarity">
    <text evidence="1 9 11">Belongs to the peptidase A8 family.</text>
</comment>
<evidence type="ECO:0000256" key="7">
    <source>
        <dbReference type="ARBA" id="ARBA00022989"/>
    </source>
</evidence>
<evidence type="ECO:0000256" key="8">
    <source>
        <dbReference type="ARBA" id="ARBA00023136"/>
    </source>
</evidence>
<dbReference type="InterPro" id="IPR001872">
    <property type="entry name" value="Peptidase_A8"/>
</dbReference>
<evidence type="ECO:0000256" key="3">
    <source>
        <dbReference type="ARBA" id="ARBA00022670"/>
    </source>
</evidence>
<dbReference type="GO" id="GO:0006508">
    <property type="term" value="P:proteolysis"/>
    <property type="evidence" value="ECO:0007669"/>
    <property type="project" value="UniProtKB-KW"/>
</dbReference>
<dbReference type="STRING" id="648996.Theam_0723"/>
<comment type="catalytic activity">
    <reaction evidence="9 10">
        <text>Release of signal peptides from bacterial membrane prolipoproteins. Hydrolyzes -Xaa-Yaa-Zaa-|-(S,diacylglyceryl)Cys-, in which Xaa is hydrophobic (preferably Leu), and Yaa (Ala or Ser) and Zaa (Gly or Ala) have small, neutral side chains.</text>
        <dbReference type="EC" id="3.4.23.36"/>
    </reaction>
</comment>
<evidence type="ECO:0000256" key="1">
    <source>
        <dbReference type="ARBA" id="ARBA00006139"/>
    </source>
</evidence>
<keyword evidence="5 9" id="KW-0064">Aspartyl protease</keyword>
<comment type="function">
    <text evidence="9 10">This protein specifically catalyzes the removal of signal peptides from prolipoproteins.</text>
</comment>
<dbReference type="UniPathway" id="UPA00665"/>
<feature type="transmembrane region" description="Helical" evidence="9">
    <location>
        <begin position="61"/>
        <end position="80"/>
    </location>
</feature>
<evidence type="ECO:0000256" key="6">
    <source>
        <dbReference type="ARBA" id="ARBA00022801"/>
    </source>
</evidence>
<dbReference type="PRINTS" id="PR00781">
    <property type="entry name" value="LIPOSIGPTASE"/>
</dbReference>
<feature type="active site" evidence="9">
    <location>
        <position position="132"/>
    </location>
</feature>
<organism evidence="12 13">
    <name type="scientific">Thermovibrio ammonificans (strain DSM 15698 / JCM 12110 / HB-1)</name>
    <dbReference type="NCBI Taxonomy" id="648996"/>
    <lineage>
        <taxon>Bacteria</taxon>
        <taxon>Pseudomonadati</taxon>
        <taxon>Aquificota</taxon>
        <taxon>Aquificia</taxon>
        <taxon>Desulfurobacteriales</taxon>
        <taxon>Desulfurobacteriaceae</taxon>
        <taxon>Thermovibrio</taxon>
    </lineage>
</organism>
<proteinExistence type="inferred from homology"/>
<dbReference type="AlphaFoldDB" id="E8T6A6"/>
<dbReference type="Proteomes" id="UP000006362">
    <property type="component" value="Chromosome"/>
</dbReference>
<keyword evidence="2 9" id="KW-1003">Cell membrane</keyword>
<keyword evidence="3 9" id="KW-0645">Protease</keyword>
<evidence type="ECO:0000256" key="4">
    <source>
        <dbReference type="ARBA" id="ARBA00022692"/>
    </source>
</evidence>
<dbReference type="PROSITE" id="PS00855">
    <property type="entry name" value="SPASE_II"/>
    <property type="match status" value="1"/>
</dbReference>
<comment type="caution">
    <text evidence="9">Lacks conserved residue(s) required for the propagation of feature annotation.</text>
</comment>
<gene>
    <name evidence="9" type="primary">lspA</name>
    <name evidence="12" type="ordered locus">Theam_0723</name>
</gene>
<sequence>MLFLTVALLTFLADRVTKLLALKFLSGKVVSVIPGFFQLRLAENPGAAFSLFAGTTGLARLFFLILLPLGVVLFILYYGLKREHQTVTYVGLGLVLGGALGNLYDRVFSGKVVDFFDLYLGSYHYPTFNVADVAVLLGLLLLLLRRS</sequence>
<dbReference type="KEGG" id="tam:Theam_0723"/>
<dbReference type="Pfam" id="PF01252">
    <property type="entry name" value="Peptidase_A8"/>
    <property type="match status" value="1"/>
</dbReference>
<reference evidence="12" key="1">
    <citation type="submission" date="2011-01" db="EMBL/GenBank/DDBJ databases">
        <title>Complete sequence of chromosome of Thermovibrio ammonificans HB-1.</title>
        <authorList>
            <consortium name="US DOE Joint Genome Institute"/>
            <person name="Lucas S."/>
            <person name="Copeland A."/>
            <person name="Lapidus A."/>
            <person name="Cheng J.-F."/>
            <person name="Goodwin L."/>
            <person name="Pitluck S."/>
            <person name="Davenport K."/>
            <person name="Detter J.C."/>
            <person name="Han C."/>
            <person name="Tapia R."/>
            <person name="Land M."/>
            <person name="Hauser L."/>
            <person name="Kyrpides N."/>
            <person name="Ivanova N."/>
            <person name="Ovchinnikova G."/>
            <person name="Vetriani C."/>
            <person name="Woyke T."/>
        </authorList>
    </citation>
    <scope>NUCLEOTIDE SEQUENCE [LARGE SCALE GENOMIC DNA]</scope>
    <source>
        <strain evidence="12">HB-1</strain>
    </source>
</reference>
<comment type="pathway">
    <text evidence="9">Protein modification; lipoprotein biosynthesis (signal peptide cleavage).</text>
</comment>
<dbReference type="PANTHER" id="PTHR33695">
    <property type="entry name" value="LIPOPROTEIN SIGNAL PEPTIDASE"/>
    <property type="match status" value="1"/>
</dbReference>
<dbReference type="HOGENOM" id="CLU_083252_3_1_0"/>
<protein>
    <recommendedName>
        <fullName evidence="9">Lipoprotein signal peptidase</fullName>
        <ecNumber evidence="9">3.4.23.36</ecNumber>
    </recommendedName>
    <alternativeName>
        <fullName evidence="9">Prolipoprotein signal peptidase</fullName>
    </alternativeName>
    <alternativeName>
        <fullName evidence="9">Signal peptidase II</fullName>
        <shortName evidence="9">SPase II</shortName>
    </alternativeName>
</protein>
<dbReference type="HAMAP" id="MF_00161">
    <property type="entry name" value="LspA"/>
    <property type="match status" value="1"/>
</dbReference>
<keyword evidence="4 9" id="KW-0812">Transmembrane</keyword>
<evidence type="ECO:0000313" key="13">
    <source>
        <dbReference type="Proteomes" id="UP000006362"/>
    </source>
</evidence>
<dbReference type="eggNOG" id="COG0597">
    <property type="taxonomic scope" value="Bacteria"/>
</dbReference>
<feature type="transmembrane region" description="Helical" evidence="9">
    <location>
        <begin position="124"/>
        <end position="144"/>
    </location>
</feature>
<evidence type="ECO:0000313" key="12">
    <source>
        <dbReference type="EMBL" id="ADU96690.1"/>
    </source>
</evidence>